<proteinExistence type="predicted"/>
<reference evidence="2 3" key="1">
    <citation type="submission" date="2023-02" db="EMBL/GenBank/DDBJ databases">
        <title>LHISI_Scaffold_Assembly.</title>
        <authorList>
            <person name="Stuart O.P."/>
            <person name="Cleave R."/>
            <person name="Magrath M.J.L."/>
            <person name="Mikheyev A.S."/>
        </authorList>
    </citation>
    <scope>NUCLEOTIDE SEQUENCE [LARGE SCALE GENOMIC DNA]</scope>
    <source>
        <strain evidence="2">Daus_M_001</strain>
        <tissue evidence="2">Leg muscle</tissue>
    </source>
</reference>
<feature type="region of interest" description="Disordered" evidence="1">
    <location>
        <begin position="339"/>
        <end position="358"/>
    </location>
</feature>
<feature type="compositionally biased region" description="Polar residues" evidence="1">
    <location>
        <begin position="285"/>
        <end position="294"/>
    </location>
</feature>
<evidence type="ECO:0000313" key="2">
    <source>
        <dbReference type="EMBL" id="KAJ8873348.1"/>
    </source>
</evidence>
<name>A0ABQ9GMU7_9NEOP</name>
<sequence length="358" mass="38794">MLYALEQVSFLHWLLRTCEATPFLTEQHVIGAHNCAMFSFIGAELERPCQIKTGPMTNMMQNPRRMDLSAIPAERKGEGDSPSASTSSMISCSVSSSGLEPSISRIMPTIKIPIGWAGVRRLDCQALISERGPIMLLAGDVISSAFEAGVRKICSCFIEQAQVANLRSRTSTAAVLHLLKNDPTSSASSQLSIVMTVIVPMAAVVQWLGRSPPTTVIQARSSACLLPDFRMWESCSTMPLEHGFLVVLPVSPALALQRRSILGSHLIAGMKGRGKREIPEKTRRPTASSGTIPTYKNPVTRPGIEPVRNDARLARSFLPHGTASLKQTSFETENGAEQIGFHKTPDSPGVSFRMGQPA</sequence>
<comment type="caution">
    <text evidence="2">The sequence shown here is derived from an EMBL/GenBank/DDBJ whole genome shotgun (WGS) entry which is preliminary data.</text>
</comment>
<evidence type="ECO:0000256" key="1">
    <source>
        <dbReference type="SAM" id="MobiDB-lite"/>
    </source>
</evidence>
<organism evidence="2 3">
    <name type="scientific">Dryococelus australis</name>
    <dbReference type="NCBI Taxonomy" id="614101"/>
    <lineage>
        <taxon>Eukaryota</taxon>
        <taxon>Metazoa</taxon>
        <taxon>Ecdysozoa</taxon>
        <taxon>Arthropoda</taxon>
        <taxon>Hexapoda</taxon>
        <taxon>Insecta</taxon>
        <taxon>Pterygota</taxon>
        <taxon>Neoptera</taxon>
        <taxon>Polyneoptera</taxon>
        <taxon>Phasmatodea</taxon>
        <taxon>Verophasmatodea</taxon>
        <taxon>Anareolatae</taxon>
        <taxon>Phasmatidae</taxon>
        <taxon>Eurycanthinae</taxon>
        <taxon>Dryococelus</taxon>
    </lineage>
</organism>
<dbReference type="Proteomes" id="UP001159363">
    <property type="component" value="Chromosome 10"/>
</dbReference>
<protein>
    <submittedName>
        <fullName evidence="2">Uncharacterized protein</fullName>
    </submittedName>
</protein>
<evidence type="ECO:0000313" key="3">
    <source>
        <dbReference type="Proteomes" id="UP001159363"/>
    </source>
</evidence>
<dbReference type="EMBL" id="JARBHB010000011">
    <property type="protein sequence ID" value="KAJ8873348.1"/>
    <property type="molecule type" value="Genomic_DNA"/>
</dbReference>
<accession>A0ABQ9GMU7</accession>
<keyword evidence="3" id="KW-1185">Reference proteome</keyword>
<feature type="region of interest" description="Disordered" evidence="1">
    <location>
        <begin position="272"/>
        <end position="305"/>
    </location>
</feature>
<gene>
    <name evidence="2" type="ORF">PR048_026982</name>
</gene>